<accession>A0A0X8X1Z0</accession>
<reference evidence="2 3" key="1">
    <citation type="submission" date="2015-12" db="EMBL/GenBank/DDBJ databases">
        <title>Genome sequence of Mucilaginibacter gotjawali.</title>
        <authorList>
            <person name="Lee J.S."/>
            <person name="Lee K.C."/>
            <person name="Kim K.K."/>
            <person name="Lee B.W."/>
        </authorList>
    </citation>
    <scope>NUCLEOTIDE SEQUENCE [LARGE SCALE GENOMIC DNA]</scope>
    <source>
        <strain evidence="2 3">SA3-7</strain>
    </source>
</reference>
<dbReference type="Pfam" id="PF08327">
    <property type="entry name" value="AHSA1"/>
    <property type="match status" value="1"/>
</dbReference>
<name>A0A0X8X1Z0_9SPHI</name>
<dbReference type="CDD" id="cd07814">
    <property type="entry name" value="SRPBCC_CalC_Aha1-like"/>
    <property type="match status" value="1"/>
</dbReference>
<comment type="similarity">
    <text evidence="1">Belongs to the AHA1 family.</text>
</comment>
<dbReference type="SUPFAM" id="SSF55961">
    <property type="entry name" value="Bet v1-like"/>
    <property type="match status" value="1"/>
</dbReference>
<gene>
    <name evidence="2" type="ORF">MgSA37_01827</name>
</gene>
<dbReference type="Gene3D" id="3.30.530.20">
    <property type="match status" value="1"/>
</dbReference>
<keyword evidence="3" id="KW-1185">Reference proteome</keyword>
<dbReference type="KEGG" id="mgot:MgSA37_01827"/>
<proteinExistence type="inferred from homology"/>
<dbReference type="Proteomes" id="UP000218263">
    <property type="component" value="Chromosome"/>
</dbReference>
<evidence type="ECO:0000256" key="1">
    <source>
        <dbReference type="ARBA" id="ARBA00006817"/>
    </source>
</evidence>
<dbReference type="InterPro" id="IPR023393">
    <property type="entry name" value="START-like_dom_sf"/>
</dbReference>
<organism evidence="2 3">
    <name type="scientific">Mucilaginibacter gotjawali</name>
    <dbReference type="NCBI Taxonomy" id="1550579"/>
    <lineage>
        <taxon>Bacteria</taxon>
        <taxon>Pseudomonadati</taxon>
        <taxon>Bacteroidota</taxon>
        <taxon>Sphingobacteriia</taxon>
        <taxon>Sphingobacteriales</taxon>
        <taxon>Sphingobacteriaceae</taxon>
        <taxon>Mucilaginibacter</taxon>
    </lineage>
</organism>
<evidence type="ECO:0000313" key="3">
    <source>
        <dbReference type="Proteomes" id="UP000218263"/>
    </source>
</evidence>
<dbReference type="RefSeq" id="WP_096351315.1">
    <property type="nucleotide sequence ID" value="NZ_AP017313.1"/>
</dbReference>
<evidence type="ECO:0000313" key="2">
    <source>
        <dbReference type="EMBL" id="BAU53658.1"/>
    </source>
</evidence>
<dbReference type="OrthoDB" id="2355173at2"/>
<dbReference type="AlphaFoldDB" id="A0A0X8X1Z0"/>
<sequence>MKNEPVVVERTYNAPVKAVWEAITDVEKMQQWYFPMLEEFEPEVGFETRFDVATPGNVYAHIWKIKEVIPFKKISYEWKFGGYPGDSVVSWELFPDGDGTRLVLTHTGIETFRGDLYPDLSRDNFIKGWTDFVGTKLREYVEEQTEE</sequence>
<dbReference type="EMBL" id="AP017313">
    <property type="protein sequence ID" value="BAU53658.1"/>
    <property type="molecule type" value="Genomic_DNA"/>
</dbReference>
<dbReference type="InterPro" id="IPR013538">
    <property type="entry name" value="ASHA1/2-like_C"/>
</dbReference>
<protein>
    <submittedName>
        <fullName evidence="2">Uncharacterized protein</fullName>
    </submittedName>
</protein>